<keyword evidence="3" id="KW-0472">Membrane</keyword>
<evidence type="ECO:0000256" key="1">
    <source>
        <dbReference type="ARBA" id="ARBA00022737"/>
    </source>
</evidence>
<dbReference type="EMBL" id="JAODUO010000478">
    <property type="protein sequence ID" value="KAK2179660.1"/>
    <property type="molecule type" value="Genomic_DNA"/>
</dbReference>
<feature type="transmembrane region" description="Helical" evidence="3">
    <location>
        <begin position="222"/>
        <end position="246"/>
    </location>
</feature>
<dbReference type="CDD" id="cd00051">
    <property type="entry name" value="EFh"/>
    <property type="match status" value="1"/>
</dbReference>
<sequence length="345" mass="38157">MDETTEWLRKTKVQLTQAAETETSLVDLDGFKTALNPADGYFASRLFGLLSARHGGDLVPVDDLVRDLTDIAGSPIETRLRTLFDVYDENESGSIDAAEMRTMLAACASVGVLGPTDNVLDTITLSLFDDADKDGDGEISFDQFRDVLVAHAEILDNLAVSPESWLREASQVTLATDTASCTRRGKHYTDQQIGRVVFLVLYGIINVILFTLHAYKHRDTNAYIIVARGCGMCLNFNCAFIIVPVLSHDDDRDDHRYEYHHRHLYTSSTPTSGTNVTSAATTPTYWECLFTTRCGIGWIPGFGFAYLSGVLLWVPLLVIVAFSLPCIRRGGYFRVSYEVISGSLV</sequence>
<dbReference type="GO" id="GO:0019722">
    <property type="term" value="P:calcium-mediated signaling"/>
    <property type="evidence" value="ECO:0007669"/>
    <property type="project" value="InterPro"/>
</dbReference>
<dbReference type="AlphaFoldDB" id="A0AAD9KYH3"/>
<keyword evidence="2" id="KW-0106">Calcium</keyword>
<gene>
    <name evidence="5" type="ORF">NP493_479g01039</name>
</gene>
<proteinExistence type="predicted"/>
<dbReference type="Pfam" id="PF13499">
    <property type="entry name" value="EF-hand_7"/>
    <property type="match status" value="1"/>
</dbReference>
<name>A0AAD9KYH3_RIDPI</name>
<dbReference type="SMART" id="SM00054">
    <property type="entry name" value="EFh"/>
    <property type="match status" value="2"/>
</dbReference>
<evidence type="ECO:0000259" key="4">
    <source>
        <dbReference type="PROSITE" id="PS50222"/>
    </source>
</evidence>
<dbReference type="InterPro" id="IPR045198">
    <property type="entry name" value="CNBL1-10"/>
</dbReference>
<feature type="domain" description="EF-hand" evidence="4">
    <location>
        <begin position="75"/>
        <end position="110"/>
    </location>
</feature>
<dbReference type="PROSITE" id="PS00018">
    <property type="entry name" value="EF_HAND_1"/>
    <property type="match status" value="1"/>
</dbReference>
<dbReference type="SUPFAM" id="SSF47473">
    <property type="entry name" value="EF-hand"/>
    <property type="match status" value="1"/>
</dbReference>
<reference evidence="5" key="1">
    <citation type="journal article" date="2023" name="Mol. Biol. Evol.">
        <title>Third-Generation Sequencing Reveals the Adaptive Role of the Epigenome in Three Deep-Sea Polychaetes.</title>
        <authorList>
            <person name="Perez M."/>
            <person name="Aroh O."/>
            <person name="Sun Y."/>
            <person name="Lan Y."/>
            <person name="Juniper S.K."/>
            <person name="Young C.R."/>
            <person name="Angers B."/>
            <person name="Qian P.Y."/>
        </authorList>
    </citation>
    <scope>NUCLEOTIDE SEQUENCE</scope>
    <source>
        <strain evidence="5">R07B-5</strain>
    </source>
</reference>
<accession>A0AAD9KYH3</accession>
<protein>
    <recommendedName>
        <fullName evidence="4">EF-hand domain-containing protein</fullName>
    </recommendedName>
</protein>
<dbReference type="GO" id="GO:0005509">
    <property type="term" value="F:calcium ion binding"/>
    <property type="evidence" value="ECO:0007669"/>
    <property type="project" value="InterPro"/>
</dbReference>
<dbReference type="PROSITE" id="PS50222">
    <property type="entry name" value="EF_HAND_2"/>
    <property type="match status" value="2"/>
</dbReference>
<organism evidence="5 6">
    <name type="scientific">Ridgeia piscesae</name>
    <name type="common">Tubeworm</name>
    <dbReference type="NCBI Taxonomy" id="27915"/>
    <lineage>
        <taxon>Eukaryota</taxon>
        <taxon>Metazoa</taxon>
        <taxon>Spiralia</taxon>
        <taxon>Lophotrochozoa</taxon>
        <taxon>Annelida</taxon>
        <taxon>Polychaeta</taxon>
        <taxon>Sedentaria</taxon>
        <taxon>Canalipalpata</taxon>
        <taxon>Sabellida</taxon>
        <taxon>Siboglinidae</taxon>
        <taxon>Ridgeia</taxon>
    </lineage>
</organism>
<dbReference type="Proteomes" id="UP001209878">
    <property type="component" value="Unassembled WGS sequence"/>
</dbReference>
<dbReference type="PANTHER" id="PTHR23056">
    <property type="entry name" value="CALCINEURIN B"/>
    <property type="match status" value="1"/>
</dbReference>
<feature type="domain" description="EF-hand" evidence="4">
    <location>
        <begin position="119"/>
        <end position="154"/>
    </location>
</feature>
<keyword evidence="1" id="KW-0677">Repeat</keyword>
<evidence type="ECO:0000313" key="5">
    <source>
        <dbReference type="EMBL" id="KAK2179660.1"/>
    </source>
</evidence>
<dbReference type="InterPro" id="IPR011992">
    <property type="entry name" value="EF-hand-dom_pair"/>
</dbReference>
<dbReference type="InterPro" id="IPR018247">
    <property type="entry name" value="EF_Hand_1_Ca_BS"/>
</dbReference>
<dbReference type="GO" id="GO:0019900">
    <property type="term" value="F:kinase binding"/>
    <property type="evidence" value="ECO:0007669"/>
    <property type="project" value="InterPro"/>
</dbReference>
<keyword evidence="6" id="KW-1185">Reference proteome</keyword>
<evidence type="ECO:0000313" key="6">
    <source>
        <dbReference type="Proteomes" id="UP001209878"/>
    </source>
</evidence>
<dbReference type="PANTHER" id="PTHR23056:SF110">
    <property type="entry name" value="CALMODULIN"/>
    <property type="match status" value="1"/>
</dbReference>
<evidence type="ECO:0000256" key="3">
    <source>
        <dbReference type="SAM" id="Phobius"/>
    </source>
</evidence>
<dbReference type="InterPro" id="IPR002048">
    <property type="entry name" value="EF_hand_dom"/>
</dbReference>
<keyword evidence="3" id="KW-0812">Transmembrane</keyword>
<comment type="caution">
    <text evidence="5">The sequence shown here is derived from an EMBL/GenBank/DDBJ whole genome shotgun (WGS) entry which is preliminary data.</text>
</comment>
<keyword evidence="3" id="KW-1133">Transmembrane helix</keyword>
<dbReference type="Gene3D" id="1.10.238.10">
    <property type="entry name" value="EF-hand"/>
    <property type="match status" value="1"/>
</dbReference>
<evidence type="ECO:0000256" key="2">
    <source>
        <dbReference type="ARBA" id="ARBA00022837"/>
    </source>
</evidence>
<feature type="transmembrane region" description="Helical" evidence="3">
    <location>
        <begin position="304"/>
        <end position="324"/>
    </location>
</feature>
<feature type="transmembrane region" description="Helical" evidence="3">
    <location>
        <begin position="196"/>
        <end position="215"/>
    </location>
</feature>